<evidence type="ECO:0000259" key="2">
    <source>
        <dbReference type="Pfam" id="PF02777"/>
    </source>
</evidence>
<dbReference type="InterPro" id="IPR019832">
    <property type="entry name" value="Mn/Fe_SOD_C"/>
</dbReference>
<dbReference type="OrthoDB" id="275227at2759"/>
<dbReference type="InterPro" id="IPR036324">
    <property type="entry name" value="Mn/Fe_SOD_N_sf"/>
</dbReference>
<sequence length="292" mass="32696">MLQPLLRRPQSSLRAAASIANGFRSGLQHRSLHLMPQLRHESLYADQGIPGFMSPDTFRISWREYQAYLIYKLNLLTEDSTFAQMDTVSLVKTYAKDRKMAPIFNYASMAHNNHFFFNGLSPEHVPIPNKLAHDMVESGSSPESMKQDFLAAASAQFGGGFVWLVSQNPTGLLKIMCTYSAGTPYSEAFARQQPVDTNTEPAKKAGGWYDPASFSDRGGPVNIAPGGIQVTPLLCVNTWEHAWLYDYGFGGQYGGGKDEYLERWWDRVNWNVVENAHKESPGYSGRLNSRTL</sequence>
<dbReference type="Gene3D" id="3.55.40.20">
    <property type="entry name" value="Iron/manganese superoxide dismutase, C-terminal domain"/>
    <property type="match status" value="1"/>
</dbReference>
<dbReference type="SUPFAM" id="SSF54719">
    <property type="entry name" value="Fe,Mn superoxide dismutase (SOD), C-terminal domain"/>
    <property type="match status" value="1"/>
</dbReference>
<dbReference type="PANTHER" id="PTHR43595:SF2">
    <property type="entry name" value="SMALL RIBOSOMAL SUBUNIT PROTEIN MS42"/>
    <property type="match status" value="1"/>
</dbReference>
<evidence type="ECO:0000313" key="3">
    <source>
        <dbReference type="EMBL" id="QKX53723.1"/>
    </source>
</evidence>
<dbReference type="GeneID" id="55988316"/>
<feature type="domain" description="Manganese/iron superoxide dismutase C-terminal" evidence="2">
    <location>
        <begin position="130"/>
        <end position="187"/>
    </location>
</feature>
<evidence type="ECO:0000256" key="1">
    <source>
        <dbReference type="ARBA" id="ARBA00037226"/>
    </source>
</evidence>
<proteinExistence type="predicted"/>
<dbReference type="KEGG" id="trg:TRUGW13939_00803"/>
<dbReference type="GO" id="GO:0004784">
    <property type="term" value="F:superoxide dismutase activity"/>
    <property type="evidence" value="ECO:0007669"/>
    <property type="project" value="InterPro"/>
</dbReference>
<dbReference type="SUPFAM" id="SSF46609">
    <property type="entry name" value="Fe,Mn superoxide dismutase (SOD), N-terminal domain"/>
    <property type="match status" value="1"/>
</dbReference>
<evidence type="ECO:0000313" key="4">
    <source>
        <dbReference type="Proteomes" id="UP000509510"/>
    </source>
</evidence>
<reference evidence="4" key="1">
    <citation type="submission" date="2020-06" db="EMBL/GenBank/DDBJ databases">
        <title>A chromosome-scale genome assembly of Talaromyces rugulosus W13939.</title>
        <authorList>
            <person name="Wang B."/>
            <person name="Guo L."/>
            <person name="Ye K."/>
            <person name="Wang L."/>
        </authorList>
    </citation>
    <scope>NUCLEOTIDE SEQUENCE [LARGE SCALE GENOMIC DNA]</scope>
    <source>
        <strain evidence="4">W13939</strain>
    </source>
</reference>
<dbReference type="AlphaFoldDB" id="A0A7H8QKG8"/>
<dbReference type="EMBL" id="CP055898">
    <property type="protein sequence ID" value="QKX53723.1"/>
    <property type="molecule type" value="Genomic_DNA"/>
</dbReference>
<keyword evidence="4" id="KW-1185">Reference proteome</keyword>
<name>A0A7H8QKG8_TALRU</name>
<dbReference type="GO" id="GO:0046872">
    <property type="term" value="F:metal ion binding"/>
    <property type="evidence" value="ECO:0007669"/>
    <property type="project" value="InterPro"/>
</dbReference>
<dbReference type="RefSeq" id="XP_035339902.1">
    <property type="nucleotide sequence ID" value="XM_035484009.1"/>
</dbReference>
<gene>
    <name evidence="3" type="ORF">TRUGW13939_00803</name>
</gene>
<dbReference type="PANTHER" id="PTHR43595">
    <property type="entry name" value="37S RIBOSOMAL PROTEIN S26, MITOCHONDRIAL"/>
    <property type="match status" value="1"/>
</dbReference>
<dbReference type="Proteomes" id="UP000509510">
    <property type="component" value="Chromosome I"/>
</dbReference>
<accession>A0A7H8QKG8</accession>
<dbReference type="Pfam" id="PF02777">
    <property type="entry name" value="Sod_Fe_C"/>
    <property type="match status" value="2"/>
</dbReference>
<feature type="domain" description="Manganese/iron superoxide dismutase C-terminal" evidence="2">
    <location>
        <begin position="229"/>
        <end position="275"/>
    </location>
</feature>
<dbReference type="GO" id="GO:0005737">
    <property type="term" value="C:cytoplasm"/>
    <property type="evidence" value="ECO:0007669"/>
    <property type="project" value="TreeGrafter"/>
</dbReference>
<dbReference type="InterPro" id="IPR036314">
    <property type="entry name" value="SOD_C_sf"/>
</dbReference>
<comment type="function">
    <text evidence="1">Component of the mitochondrial ribosome (mitoribosome), a dedicated translation machinery responsible for the synthesis of mitochondrial genome-encoded proteins, including at least some of the essential transmembrane subunits of the mitochondrial respiratory chain. The mitoribosomes are attached to the mitochondrial inner membrane and translation products are cotranslationally integrated into the membrane.</text>
</comment>
<protein>
    <recommendedName>
        <fullName evidence="2">Manganese/iron superoxide dismutase C-terminal domain-containing protein</fullName>
    </recommendedName>
</protein>
<organism evidence="3 4">
    <name type="scientific">Talaromyces rugulosus</name>
    <name type="common">Penicillium rugulosum</name>
    <dbReference type="NCBI Taxonomy" id="121627"/>
    <lineage>
        <taxon>Eukaryota</taxon>
        <taxon>Fungi</taxon>
        <taxon>Dikarya</taxon>
        <taxon>Ascomycota</taxon>
        <taxon>Pezizomycotina</taxon>
        <taxon>Eurotiomycetes</taxon>
        <taxon>Eurotiomycetidae</taxon>
        <taxon>Eurotiales</taxon>
        <taxon>Trichocomaceae</taxon>
        <taxon>Talaromyces</taxon>
        <taxon>Talaromyces sect. Islandici</taxon>
    </lineage>
</organism>